<organism evidence="1 2">
    <name type="scientific">Acidiphilium cryptum (strain JF-5)</name>
    <dbReference type="NCBI Taxonomy" id="349163"/>
    <lineage>
        <taxon>Bacteria</taxon>
        <taxon>Pseudomonadati</taxon>
        <taxon>Pseudomonadota</taxon>
        <taxon>Alphaproteobacteria</taxon>
        <taxon>Acetobacterales</taxon>
        <taxon>Acidocellaceae</taxon>
        <taxon>Acidiphilium</taxon>
    </lineage>
</organism>
<dbReference type="RefSeq" id="WP_011941577.1">
    <property type="nucleotide sequence ID" value="NC_009484.1"/>
</dbReference>
<gene>
    <name evidence="1" type="ordered locus">Acry_0516</name>
</gene>
<evidence type="ECO:0008006" key="3">
    <source>
        <dbReference type="Google" id="ProtNLM"/>
    </source>
</evidence>
<dbReference type="Pfam" id="PF04343">
    <property type="entry name" value="DUF488"/>
    <property type="match status" value="1"/>
</dbReference>
<sequence length="176" mass="19431">MTGLGVRLRRAGVYTPPMDTDELATIGYEKCGFDDFVRCLREAGVRQVIDVRDLPLSRRAGFSKRQLAAGLDAAGIGYHHLRALGTPAAGREANRRRRWDEFWRIVDDRLATPEAAFALAEAAELASAKPSCLLCYEAAVCQCHRLRVGERLSASHGFRLRHLLVHGAVGHTPPSR</sequence>
<dbReference type="AlphaFoldDB" id="A5FVV8"/>
<dbReference type="EMBL" id="CP000697">
    <property type="protein sequence ID" value="ABQ29740.1"/>
    <property type="molecule type" value="Genomic_DNA"/>
</dbReference>
<evidence type="ECO:0000313" key="1">
    <source>
        <dbReference type="EMBL" id="ABQ29740.1"/>
    </source>
</evidence>
<evidence type="ECO:0000313" key="2">
    <source>
        <dbReference type="Proteomes" id="UP000000245"/>
    </source>
</evidence>
<keyword evidence="2" id="KW-1185">Reference proteome</keyword>
<proteinExistence type="predicted"/>
<dbReference type="eggNOG" id="COG5483">
    <property type="taxonomic scope" value="Bacteria"/>
</dbReference>
<protein>
    <recommendedName>
        <fullName evidence="3">DUF488 domain-containing protein</fullName>
    </recommendedName>
</protein>
<dbReference type="PANTHER" id="PTHR39337:SF1">
    <property type="entry name" value="BLR5642 PROTEIN"/>
    <property type="match status" value="1"/>
</dbReference>
<dbReference type="InterPro" id="IPR007438">
    <property type="entry name" value="DUF488"/>
</dbReference>
<dbReference type="Proteomes" id="UP000000245">
    <property type="component" value="Chromosome"/>
</dbReference>
<dbReference type="InterPro" id="IPR014519">
    <property type="entry name" value="UCP024492"/>
</dbReference>
<dbReference type="HOGENOM" id="CLU_077467_2_0_5"/>
<accession>A5FVV8</accession>
<dbReference type="STRING" id="349163.Acry_0516"/>
<reference evidence="1 2" key="1">
    <citation type="submission" date="2007-05" db="EMBL/GenBank/DDBJ databases">
        <title>Complete sequence of chromosome of Acidiphilium cryptum JF-5.</title>
        <authorList>
            <consortium name="US DOE Joint Genome Institute"/>
            <person name="Copeland A."/>
            <person name="Lucas S."/>
            <person name="Lapidus A."/>
            <person name="Barry K."/>
            <person name="Detter J.C."/>
            <person name="Glavina del Rio T."/>
            <person name="Hammon N."/>
            <person name="Israni S."/>
            <person name="Dalin E."/>
            <person name="Tice H."/>
            <person name="Pitluck S."/>
            <person name="Sims D."/>
            <person name="Brettin T."/>
            <person name="Bruce D."/>
            <person name="Han C."/>
            <person name="Schmutz J."/>
            <person name="Larimer F."/>
            <person name="Land M."/>
            <person name="Hauser L."/>
            <person name="Kyrpides N."/>
            <person name="Kim E."/>
            <person name="Magnuson T."/>
            <person name="Richardson P."/>
        </authorList>
    </citation>
    <scope>NUCLEOTIDE SEQUENCE [LARGE SCALE GENOMIC DNA]</scope>
    <source>
        <strain evidence="1 2">JF-5</strain>
    </source>
</reference>
<name>A5FVV8_ACICJ</name>
<dbReference type="PANTHER" id="PTHR39337">
    <property type="entry name" value="BLR5642 PROTEIN"/>
    <property type="match status" value="1"/>
</dbReference>
<dbReference type="PIRSF" id="PIRSF024492">
    <property type="entry name" value="UCP024492"/>
    <property type="match status" value="1"/>
</dbReference>
<dbReference type="KEGG" id="acr:Acry_0516"/>